<organism evidence="1 2">
    <name type="scientific">Pseudomonas putida</name>
    <name type="common">Arthrobacter siderocapsulatus</name>
    <dbReference type="NCBI Taxonomy" id="303"/>
    <lineage>
        <taxon>Bacteria</taxon>
        <taxon>Pseudomonadati</taxon>
        <taxon>Pseudomonadota</taxon>
        <taxon>Gammaproteobacteria</taxon>
        <taxon>Pseudomonadales</taxon>
        <taxon>Pseudomonadaceae</taxon>
        <taxon>Pseudomonas</taxon>
    </lineage>
</organism>
<evidence type="ECO:0000313" key="2">
    <source>
        <dbReference type="Proteomes" id="UP000196082"/>
    </source>
</evidence>
<evidence type="ECO:0000313" key="1">
    <source>
        <dbReference type="EMBL" id="OUM34489.1"/>
    </source>
</evidence>
<dbReference type="EMBL" id="NFSB01000070">
    <property type="protein sequence ID" value="OUM34489.1"/>
    <property type="molecule type" value="Genomic_DNA"/>
</dbReference>
<reference evidence="1 2" key="1">
    <citation type="submission" date="2017-05" db="EMBL/GenBank/DDBJ databases">
        <title>Whole genome sequence of Pseudomonas putida isolate 1312 commercialized as a biostimulant.</title>
        <authorList>
            <person name="Crovadore J."/>
            <person name="Blanc P."/>
            <person name="Chablais R."/>
            <person name="Cochard B."/>
            <person name="Grizard D."/>
            <person name="Lefort F."/>
        </authorList>
    </citation>
    <scope>NUCLEOTIDE SEQUENCE [LARGE SCALE GENOMIC DNA]</scope>
    <source>
        <strain evidence="1 2">1312</strain>
    </source>
</reference>
<gene>
    <name evidence="1" type="ORF">B8W72_10820</name>
</gene>
<dbReference type="AlphaFoldDB" id="A0A1Y3L8P8"/>
<dbReference type="RefSeq" id="WP_086975849.1">
    <property type="nucleotide sequence ID" value="NZ_NFSB01000070.1"/>
</dbReference>
<name>A0A1Y3L8P8_PSEPU</name>
<comment type="caution">
    <text evidence="1">The sequence shown here is derived from an EMBL/GenBank/DDBJ whole genome shotgun (WGS) entry which is preliminary data.</text>
</comment>
<accession>A0A1Y3L8P8</accession>
<sequence>MPFVAINATNPYDAANLIQYATPEQADARAREILQQFPAAQVLVAKVLSEYRATVTVTVQDPAEPEDEVPAA</sequence>
<dbReference type="Proteomes" id="UP000196082">
    <property type="component" value="Unassembled WGS sequence"/>
</dbReference>
<protein>
    <submittedName>
        <fullName evidence="1">Uncharacterized protein</fullName>
    </submittedName>
</protein>
<proteinExistence type="predicted"/>